<comment type="caution">
    <text evidence="1">The sequence shown here is derived from an EMBL/GenBank/DDBJ whole genome shotgun (WGS) entry which is preliminary data.</text>
</comment>
<dbReference type="OrthoDB" id="4062651at2759"/>
<organism evidence="1 2">
    <name type="scientific">Metarhizium rileyi (strain RCEF 4871)</name>
    <name type="common">Nomuraea rileyi</name>
    <dbReference type="NCBI Taxonomy" id="1649241"/>
    <lineage>
        <taxon>Eukaryota</taxon>
        <taxon>Fungi</taxon>
        <taxon>Dikarya</taxon>
        <taxon>Ascomycota</taxon>
        <taxon>Pezizomycotina</taxon>
        <taxon>Sordariomycetes</taxon>
        <taxon>Hypocreomycetidae</taxon>
        <taxon>Hypocreales</taxon>
        <taxon>Clavicipitaceae</taxon>
        <taxon>Metarhizium</taxon>
    </lineage>
</organism>
<sequence length="148" mass="16872">MDEELDSEDPAFDQLIKHIDNLAPDIYAIYVSPNGHLISTCTNLKDDETRCVYRTSLDSIQRPENVKVVSRLQLEELDRWGPNVDLVICLQSGEPTKEMNSKDDLLGLPPYIPGGTLEENKTQIFKLKWLRQLIGVIDTLNLDLRVVH</sequence>
<dbReference type="OMA" id="ENNTRTF"/>
<evidence type="ECO:0000313" key="2">
    <source>
        <dbReference type="Proteomes" id="UP000243498"/>
    </source>
</evidence>
<reference evidence="1 2" key="1">
    <citation type="journal article" date="2016" name="Genome Biol. Evol.">
        <title>Divergent and convergent evolution of fungal pathogenicity.</title>
        <authorList>
            <person name="Shang Y."/>
            <person name="Xiao G."/>
            <person name="Zheng P."/>
            <person name="Cen K."/>
            <person name="Zhan S."/>
            <person name="Wang C."/>
        </authorList>
    </citation>
    <scope>NUCLEOTIDE SEQUENCE [LARGE SCALE GENOMIC DNA]</scope>
    <source>
        <strain evidence="1 2">RCEF 4871</strain>
    </source>
</reference>
<keyword evidence="2" id="KW-1185">Reference proteome</keyword>
<accession>A0A166W415</accession>
<dbReference type="AlphaFoldDB" id="A0A166W415"/>
<name>A0A166W415_METRR</name>
<dbReference type="Proteomes" id="UP000243498">
    <property type="component" value="Unassembled WGS sequence"/>
</dbReference>
<dbReference type="EMBL" id="AZHC01000056">
    <property type="protein sequence ID" value="OAA34328.1"/>
    <property type="molecule type" value="Genomic_DNA"/>
</dbReference>
<protein>
    <submittedName>
        <fullName evidence="1">Uncharacterized protein</fullName>
    </submittedName>
</protein>
<evidence type="ECO:0000313" key="1">
    <source>
        <dbReference type="EMBL" id="OAA34328.1"/>
    </source>
</evidence>
<proteinExistence type="predicted"/>
<gene>
    <name evidence="1" type="ORF">NOR_08544</name>
</gene>